<evidence type="ECO:0000259" key="4">
    <source>
        <dbReference type="PROSITE" id="PS50977"/>
    </source>
</evidence>
<dbReference type="Pfam" id="PF00440">
    <property type="entry name" value="TetR_N"/>
    <property type="match status" value="1"/>
</dbReference>
<dbReference type="PANTHER" id="PTHR30055">
    <property type="entry name" value="HTH-TYPE TRANSCRIPTIONAL REGULATOR RUTR"/>
    <property type="match status" value="1"/>
</dbReference>
<evidence type="ECO:0000313" key="6">
    <source>
        <dbReference type="Proteomes" id="UP000319375"/>
    </source>
</evidence>
<dbReference type="GO" id="GO:0000976">
    <property type="term" value="F:transcription cis-regulatory region binding"/>
    <property type="evidence" value="ECO:0007669"/>
    <property type="project" value="TreeGrafter"/>
</dbReference>
<protein>
    <submittedName>
        <fullName evidence="5">TetR/AcrR family transcriptional regulator</fullName>
    </submittedName>
</protein>
<dbReference type="GO" id="GO:0003700">
    <property type="term" value="F:DNA-binding transcription factor activity"/>
    <property type="evidence" value="ECO:0007669"/>
    <property type="project" value="TreeGrafter"/>
</dbReference>
<reference evidence="5 6" key="1">
    <citation type="submission" date="2019-06" db="EMBL/GenBank/DDBJ databases">
        <title>Tsukamurella conjunctivitidis sp. nov., Tsukamurella assacharolytica sp. nov. and Tsukamurella sputae sp. nov. isolated from patients with conjunctivitis, bacteraemia (lymphoma) and respiratory infection (sputum) in Hong Kong.</title>
        <authorList>
            <person name="Teng J.L.L."/>
            <person name="Lee H.H."/>
            <person name="Fong J.Y.H."/>
            <person name="Fok K.M.N."/>
            <person name="Lau S.K.P."/>
            <person name="Woo P.C.Y."/>
        </authorList>
    </citation>
    <scope>NUCLEOTIDE SEQUENCE [LARGE SCALE GENOMIC DNA]</scope>
    <source>
        <strain evidence="5 6">HKU72</strain>
    </source>
</reference>
<comment type="caution">
    <text evidence="5">The sequence shown here is derived from an EMBL/GenBank/DDBJ whole genome shotgun (WGS) entry which is preliminary data.</text>
</comment>
<sequence length="245" mass="26106">MTTARTGTSGGPQGAAGRPRATGGRGGTSGAAGRVYAGADARTRHAERLARLEEAGLDLFATVGYQQTTVADVCERAKVSRRHFYEQFADREALLRHLHTGLQQRGRVAVETALARGMSRVDGLSTAEARRALVLAGVSAYIDAVLTDPRGLRVAFVEVVGVSPEMERYRLDNRAAWAALVRSAVEAVGSRAVAPWVYAAFIPSVNEFLVAWWQRADAGADPTELVEVLSSVLTNLLETASADGN</sequence>
<evidence type="ECO:0000256" key="1">
    <source>
        <dbReference type="ARBA" id="ARBA00023125"/>
    </source>
</evidence>
<dbReference type="EMBL" id="VIGX01000004">
    <property type="protein sequence ID" value="TWS29149.1"/>
    <property type="molecule type" value="Genomic_DNA"/>
</dbReference>
<feature type="domain" description="HTH tetR-type" evidence="4">
    <location>
        <begin position="46"/>
        <end position="106"/>
    </location>
</feature>
<dbReference type="InterPro" id="IPR001647">
    <property type="entry name" value="HTH_TetR"/>
</dbReference>
<keyword evidence="6" id="KW-1185">Reference proteome</keyword>
<dbReference type="SUPFAM" id="SSF46689">
    <property type="entry name" value="Homeodomain-like"/>
    <property type="match status" value="1"/>
</dbReference>
<keyword evidence="1 2" id="KW-0238">DNA-binding</keyword>
<feature type="DNA-binding region" description="H-T-H motif" evidence="2">
    <location>
        <begin position="69"/>
        <end position="88"/>
    </location>
</feature>
<dbReference type="SUPFAM" id="SSF48498">
    <property type="entry name" value="Tetracyclin repressor-like, C-terminal domain"/>
    <property type="match status" value="1"/>
</dbReference>
<evidence type="ECO:0000256" key="2">
    <source>
        <dbReference type="PROSITE-ProRule" id="PRU00335"/>
    </source>
</evidence>
<dbReference type="PROSITE" id="PS50977">
    <property type="entry name" value="HTH_TETR_2"/>
    <property type="match status" value="1"/>
</dbReference>
<organism evidence="5 6">
    <name type="scientific">Tsukamurella conjunctivitidis</name>
    <dbReference type="NCBI Taxonomy" id="2592068"/>
    <lineage>
        <taxon>Bacteria</taxon>
        <taxon>Bacillati</taxon>
        <taxon>Actinomycetota</taxon>
        <taxon>Actinomycetes</taxon>
        <taxon>Mycobacteriales</taxon>
        <taxon>Tsukamurellaceae</taxon>
        <taxon>Tsukamurella</taxon>
    </lineage>
</organism>
<accession>A0A5C5S1F4</accession>
<dbReference type="InterPro" id="IPR036271">
    <property type="entry name" value="Tet_transcr_reg_TetR-rel_C_sf"/>
</dbReference>
<dbReference type="PANTHER" id="PTHR30055:SF226">
    <property type="entry name" value="HTH-TYPE TRANSCRIPTIONAL REGULATOR PKSA"/>
    <property type="match status" value="1"/>
</dbReference>
<evidence type="ECO:0000256" key="3">
    <source>
        <dbReference type="SAM" id="MobiDB-lite"/>
    </source>
</evidence>
<dbReference type="RefSeq" id="WP_146486878.1">
    <property type="nucleotide sequence ID" value="NZ_VIGX01000004.1"/>
</dbReference>
<dbReference type="AlphaFoldDB" id="A0A5C5S1F4"/>
<evidence type="ECO:0000313" key="5">
    <source>
        <dbReference type="EMBL" id="TWS29149.1"/>
    </source>
</evidence>
<gene>
    <name evidence="5" type="ORF">FK530_10090</name>
</gene>
<dbReference type="Proteomes" id="UP000319375">
    <property type="component" value="Unassembled WGS sequence"/>
</dbReference>
<feature type="region of interest" description="Disordered" evidence="3">
    <location>
        <begin position="1"/>
        <end position="35"/>
    </location>
</feature>
<dbReference type="InterPro" id="IPR050109">
    <property type="entry name" value="HTH-type_TetR-like_transc_reg"/>
</dbReference>
<dbReference type="Gene3D" id="1.10.357.10">
    <property type="entry name" value="Tetracycline Repressor, domain 2"/>
    <property type="match status" value="1"/>
</dbReference>
<name>A0A5C5S1F4_9ACTN</name>
<dbReference type="OrthoDB" id="4331447at2"/>
<dbReference type="InterPro" id="IPR009057">
    <property type="entry name" value="Homeodomain-like_sf"/>
</dbReference>
<proteinExistence type="predicted"/>